<evidence type="ECO:0000256" key="5">
    <source>
        <dbReference type="PIRSR" id="PIRSR000008-2"/>
    </source>
</evidence>
<feature type="chain" id="PRO_5043347484" evidence="7">
    <location>
        <begin position="23"/>
        <end position="180"/>
    </location>
</feature>
<dbReference type="EMBL" id="AP024714">
    <property type="protein sequence ID" value="BCX82494.1"/>
    <property type="molecule type" value="Genomic_DNA"/>
</dbReference>
<dbReference type="PROSITE" id="PS51007">
    <property type="entry name" value="CYTC"/>
    <property type="match status" value="1"/>
</dbReference>
<evidence type="ECO:0000256" key="6">
    <source>
        <dbReference type="SAM" id="MobiDB-lite"/>
    </source>
</evidence>
<evidence type="ECO:0000256" key="2">
    <source>
        <dbReference type="ARBA" id="ARBA00022723"/>
    </source>
</evidence>
<protein>
    <submittedName>
        <fullName evidence="9">Cytochrome c-L</fullName>
    </submittedName>
</protein>
<dbReference type="InterPro" id="IPR036909">
    <property type="entry name" value="Cyt_c-like_dom_sf"/>
</dbReference>
<keyword evidence="1 4" id="KW-0349">Heme</keyword>
<feature type="signal peptide" evidence="7">
    <location>
        <begin position="1"/>
        <end position="22"/>
    </location>
</feature>
<comment type="PTM">
    <text evidence="4">Binds 1 heme c group covalently per subunit.</text>
</comment>
<evidence type="ECO:0000256" key="3">
    <source>
        <dbReference type="ARBA" id="ARBA00023004"/>
    </source>
</evidence>
<feature type="domain" description="Cytochrome c" evidence="8">
    <location>
        <begin position="66"/>
        <end position="146"/>
    </location>
</feature>
<evidence type="ECO:0000256" key="7">
    <source>
        <dbReference type="SAM" id="SignalP"/>
    </source>
</evidence>
<evidence type="ECO:0000256" key="4">
    <source>
        <dbReference type="PIRSR" id="PIRSR000008-1"/>
    </source>
</evidence>
<dbReference type="PIRSF" id="PIRSF000008">
    <property type="entry name" value="Cytochrome_c551i"/>
    <property type="match status" value="1"/>
</dbReference>
<gene>
    <name evidence="9" type="ORF">MIT9_P2080</name>
</gene>
<feature type="binding site" description="axial binding residue" evidence="5">
    <location>
        <position position="83"/>
    </location>
    <ligand>
        <name>heme c</name>
        <dbReference type="ChEBI" id="CHEBI:61717"/>
    </ligand>
    <ligandPart>
        <name>Fe</name>
        <dbReference type="ChEBI" id="CHEBI:18248"/>
    </ligandPart>
</feature>
<feature type="binding site" description="covalent" evidence="4">
    <location>
        <position position="82"/>
    </location>
    <ligand>
        <name>heme c</name>
        <dbReference type="ChEBI" id="CHEBI:61717"/>
    </ligand>
</feature>
<dbReference type="InterPro" id="IPR009153">
    <property type="entry name" value="Cyt_cL"/>
</dbReference>
<keyword evidence="10" id="KW-1185">Reference proteome</keyword>
<feature type="region of interest" description="Disordered" evidence="6">
    <location>
        <begin position="160"/>
        <end position="180"/>
    </location>
</feature>
<dbReference type="GO" id="GO:0042597">
    <property type="term" value="C:periplasmic space"/>
    <property type="evidence" value="ECO:0007669"/>
    <property type="project" value="InterPro"/>
</dbReference>
<dbReference type="GO" id="GO:0005506">
    <property type="term" value="F:iron ion binding"/>
    <property type="evidence" value="ECO:0007669"/>
    <property type="project" value="InterPro"/>
</dbReference>
<keyword evidence="3 5" id="KW-0408">Iron</keyword>
<dbReference type="RefSeq" id="WP_317704894.1">
    <property type="nucleotide sequence ID" value="NZ_AP024714.1"/>
</dbReference>
<dbReference type="Pfam" id="PF13442">
    <property type="entry name" value="Cytochrome_CBB3"/>
    <property type="match status" value="1"/>
</dbReference>
<keyword evidence="2 5" id="KW-0479">Metal-binding</keyword>
<evidence type="ECO:0000313" key="10">
    <source>
        <dbReference type="Proteomes" id="UP001321825"/>
    </source>
</evidence>
<dbReference type="KEGG" id="mcau:MIT9_P2080"/>
<evidence type="ECO:0000313" key="9">
    <source>
        <dbReference type="EMBL" id="BCX82494.1"/>
    </source>
</evidence>
<reference evidence="10" key="1">
    <citation type="journal article" date="2024" name="Int. J. Syst. Evol. Microbiol.">
        <title>Methylomarinovum tepidoasis sp. nov., a moderately thermophilic methanotroph of the family Methylothermaceae isolated from a deep-sea hydrothermal field.</title>
        <authorList>
            <person name="Hirayama H."/>
            <person name="Takaki Y."/>
            <person name="Abe M."/>
            <person name="Miyazaki M."/>
            <person name="Uematsu K."/>
            <person name="Matsui Y."/>
            <person name="Takai K."/>
        </authorList>
    </citation>
    <scope>NUCLEOTIDE SEQUENCE [LARGE SCALE GENOMIC DNA]</scope>
    <source>
        <strain evidence="10">IT-9</strain>
    </source>
</reference>
<dbReference type="GO" id="GO:0020037">
    <property type="term" value="F:heme binding"/>
    <property type="evidence" value="ECO:0007669"/>
    <property type="project" value="InterPro"/>
</dbReference>
<dbReference type="InterPro" id="IPR009056">
    <property type="entry name" value="Cyt_c-like_dom"/>
</dbReference>
<dbReference type="GO" id="GO:0009055">
    <property type="term" value="F:electron transfer activity"/>
    <property type="evidence" value="ECO:0007669"/>
    <property type="project" value="InterPro"/>
</dbReference>
<dbReference type="NCBIfam" id="TIGR03872">
    <property type="entry name" value="cytochrome_MoxG"/>
    <property type="match status" value="1"/>
</dbReference>
<evidence type="ECO:0000256" key="1">
    <source>
        <dbReference type="ARBA" id="ARBA00022617"/>
    </source>
</evidence>
<organism evidence="9 10">
    <name type="scientific">Methylomarinovum caldicuralii</name>
    <dbReference type="NCBI Taxonomy" id="438856"/>
    <lineage>
        <taxon>Bacteria</taxon>
        <taxon>Pseudomonadati</taxon>
        <taxon>Pseudomonadota</taxon>
        <taxon>Gammaproteobacteria</taxon>
        <taxon>Methylococcales</taxon>
        <taxon>Methylothermaceae</taxon>
        <taxon>Methylomarinovum</taxon>
    </lineage>
</organism>
<dbReference type="Gene3D" id="1.10.760.10">
    <property type="entry name" value="Cytochrome c-like domain"/>
    <property type="match status" value="1"/>
</dbReference>
<name>A0AAU9C5T6_9GAMM</name>
<dbReference type="AlphaFoldDB" id="A0AAU9C5T6"/>
<dbReference type="SUPFAM" id="SSF46626">
    <property type="entry name" value="Cytochrome c"/>
    <property type="match status" value="1"/>
</dbReference>
<evidence type="ECO:0000259" key="8">
    <source>
        <dbReference type="PROSITE" id="PS51007"/>
    </source>
</evidence>
<sequence>MRLKTMILASMLVTVAAGTATAEVTFRHALEGMPLDLSVAKDYKNPSGTVKQFLETGDNPYNCDKKAVEEGHSLFLSACSGCHGHEAEGKLGPGLADDYWTYPAGLTDKGLFEIIFGGAQGMMGPQYVNLSMDEMLKIMAFLRSIYKGNPRKIEWKTCDAAGDGGSSGEQKGIIHIKPQS</sequence>
<proteinExistence type="predicted"/>
<feature type="binding site" description="covalent" evidence="4">
    <location>
        <position position="79"/>
    </location>
    <ligand>
        <name>heme c</name>
        <dbReference type="ChEBI" id="CHEBI:61717"/>
    </ligand>
</feature>
<keyword evidence="7" id="KW-0732">Signal</keyword>
<dbReference type="Proteomes" id="UP001321825">
    <property type="component" value="Chromosome"/>
</dbReference>
<accession>A0AAU9C5T6</accession>